<dbReference type="InterPro" id="IPR002985">
    <property type="entry name" value="Arg_decrbxlase"/>
</dbReference>
<keyword evidence="9 14" id="KW-0663">Pyridoxal phosphate</keyword>
<dbReference type="KEGG" id="ask:EI285_02960"/>
<dbReference type="InterPro" id="IPR000183">
    <property type="entry name" value="Orn/DAP/Arg_de-COase"/>
</dbReference>
<evidence type="ECO:0000256" key="12">
    <source>
        <dbReference type="ARBA" id="ARBA00023239"/>
    </source>
</evidence>
<dbReference type="SUPFAM" id="SSF51419">
    <property type="entry name" value="PLP-binding barrel"/>
    <property type="match status" value="1"/>
</dbReference>
<dbReference type="InterPro" id="IPR022644">
    <property type="entry name" value="De-COase2_N"/>
</dbReference>
<feature type="modified residue" description="N6-(pyridoxal phosphate)lysine" evidence="14">
    <location>
        <position position="89"/>
    </location>
</feature>
<dbReference type="PROSITE" id="PS00879">
    <property type="entry name" value="ODR_DC_2_2"/>
    <property type="match status" value="1"/>
</dbReference>
<dbReference type="InterPro" id="IPR040634">
    <property type="entry name" value="Arg_decarb_HB"/>
</dbReference>
<dbReference type="SUPFAM" id="SSF50621">
    <property type="entry name" value="Alanine racemase C-terminal domain-like"/>
    <property type="match status" value="1"/>
</dbReference>
<dbReference type="InterPro" id="IPR022653">
    <property type="entry name" value="De-COase2_pyr-phos_BS"/>
</dbReference>
<evidence type="ECO:0000256" key="7">
    <source>
        <dbReference type="ARBA" id="ARBA00022793"/>
    </source>
</evidence>
<gene>
    <name evidence="18" type="ORF">DF188_06595</name>
</gene>
<keyword evidence="11" id="KW-0620">Polyamine biosynthesis</keyword>
<dbReference type="InterPro" id="IPR009006">
    <property type="entry name" value="Ala_racemase/Decarboxylase_C"/>
</dbReference>
<dbReference type="NCBIfam" id="TIGR01273">
    <property type="entry name" value="speA"/>
    <property type="match status" value="1"/>
</dbReference>
<dbReference type="Gene3D" id="1.20.58.930">
    <property type="match status" value="1"/>
</dbReference>
<dbReference type="GO" id="GO:0008792">
    <property type="term" value="F:arginine decarboxylase activity"/>
    <property type="evidence" value="ECO:0007669"/>
    <property type="project" value="UniProtKB-UniRule"/>
</dbReference>
<dbReference type="Proteomes" id="UP000245014">
    <property type="component" value="Unassembled WGS sequence"/>
</dbReference>
<dbReference type="GO" id="GO:0008295">
    <property type="term" value="P:spermidine biosynthetic process"/>
    <property type="evidence" value="ECO:0007669"/>
    <property type="project" value="UniProtKB-UniRule"/>
</dbReference>
<dbReference type="Gene3D" id="2.40.37.10">
    <property type="entry name" value="Lyase, Ornithine Decarboxylase, Chain A, domain 1"/>
    <property type="match status" value="1"/>
</dbReference>
<dbReference type="GO" id="GO:0006527">
    <property type="term" value="P:L-arginine catabolic process"/>
    <property type="evidence" value="ECO:0007669"/>
    <property type="project" value="InterPro"/>
</dbReference>
<evidence type="ECO:0000259" key="16">
    <source>
        <dbReference type="Pfam" id="PF02784"/>
    </source>
</evidence>
<keyword evidence="10" id="KW-0745">Spermidine biosynthesis</keyword>
<feature type="domain" description="Arginine decarboxylase helical bundle" evidence="17">
    <location>
        <begin position="353"/>
        <end position="426"/>
    </location>
</feature>
<dbReference type="PRINTS" id="PR01179">
    <property type="entry name" value="ODADCRBXLASE"/>
</dbReference>
<feature type="active site" description="Proton donor" evidence="15">
    <location>
        <position position="483"/>
    </location>
</feature>
<comment type="caution">
    <text evidence="18">The sequence shown here is derived from an EMBL/GenBank/DDBJ whole genome shotgun (WGS) entry which is preliminary data.</text>
</comment>
<evidence type="ECO:0000256" key="10">
    <source>
        <dbReference type="ARBA" id="ARBA00023066"/>
    </source>
</evidence>
<evidence type="ECO:0000256" key="6">
    <source>
        <dbReference type="ARBA" id="ARBA00022723"/>
    </source>
</evidence>
<dbReference type="CDD" id="cd06830">
    <property type="entry name" value="PLPDE_III_ADC"/>
    <property type="match status" value="1"/>
</dbReference>
<dbReference type="EMBL" id="QEYI01000004">
    <property type="protein sequence ID" value="PWE21175.1"/>
    <property type="molecule type" value="Genomic_DNA"/>
</dbReference>
<evidence type="ECO:0000256" key="9">
    <source>
        <dbReference type="ARBA" id="ARBA00022898"/>
    </source>
</evidence>
<dbReference type="RefSeq" id="WP_109158491.1">
    <property type="nucleotide sequence ID" value="NZ_CP034309.1"/>
</dbReference>
<evidence type="ECO:0000313" key="19">
    <source>
        <dbReference type="Proteomes" id="UP000245014"/>
    </source>
</evidence>
<evidence type="ECO:0000256" key="13">
    <source>
        <dbReference type="NCBIfam" id="TIGR01273"/>
    </source>
</evidence>
<evidence type="ECO:0000256" key="4">
    <source>
        <dbReference type="ARBA" id="ARBA00008357"/>
    </source>
</evidence>
<dbReference type="GO" id="GO:0046872">
    <property type="term" value="F:metal ion binding"/>
    <property type="evidence" value="ECO:0007669"/>
    <property type="project" value="UniProtKB-KW"/>
</dbReference>
<comment type="similarity">
    <text evidence="4">Belongs to the Orn/Lys/Arg decarboxylase class-II family. SpeA subfamily.</text>
</comment>
<comment type="function">
    <text evidence="3">Catalyzes the biosynthesis of agmatine from arginine.</text>
</comment>
<dbReference type="AlphaFoldDB" id="A0A2U2C0B2"/>
<comment type="cofactor">
    <cofactor evidence="1 14">
        <name>pyridoxal 5'-phosphate</name>
        <dbReference type="ChEBI" id="CHEBI:597326"/>
    </cofactor>
</comment>
<dbReference type="EC" id="4.1.1.19" evidence="5 13"/>
<evidence type="ECO:0000256" key="5">
    <source>
        <dbReference type="ARBA" id="ARBA00012426"/>
    </source>
</evidence>
<keyword evidence="12" id="KW-0456">Lyase</keyword>
<dbReference type="Pfam" id="PF02784">
    <property type="entry name" value="Orn_Arg_deC_N"/>
    <property type="match status" value="1"/>
</dbReference>
<dbReference type="PANTHER" id="PTHR43295">
    <property type="entry name" value="ARGININE DECARBOXYLASE"/>
    <property type="match status" value="1"/>
</dbReference>
<dbReference type="Gene3D" id="1.10.287.3440">
    <property type="match status" value="1"/>
</dbReference>
<sequence length="605" mass="69192">MKNKFDYGIDIWGDGNFFVEDGVVKVNYKPYPSLISITKDIRKRGFRGPLLLRFPHITKKQIKTLFNAFNSSIKEYDYKGSFNAVFPLKVNQLPNFVHPLVSAGKKYGYGLEAGSKAELIIAMTYNNMGSPITVNGFKDKEMIHLCFIAKSMGHDITVIIEGLNELEMILEVLEESKMEAPNVGIRVRLHSGGSGVWAKSGGIDSKFGLTSTEILEAFELLQDNNLEDLLTMIHFHIGSAMNTIKPLKKALRESGHIYAELKNLGAKNLSSINIGGGLSVEYSAYEQSRFYSLNEFASDVVFTLKDIAKQKGVEEPNIFTESGRFISAASTVLIAPVLELFSAEYELDHLKLKEKNPPLIEELNDLLKDMTKKKAYEFMHDAMDHLESLLTLFDLGYIDLQDRSNAEVLTHQIIKKAISLLEVDDYEELRKFDKNIQEKYLLNFSLFQSLPDYWGINQEFPIMPITHLDKKPSRRASLWDITCDSDGEIPFDMQKPLYLHDVNLNKEDYFLGFFNVGAYQDTLGMKHNLFAHPTEVNVVFKDEEVILEKILESQKVLDILDDIDYDTEEIQTILSRRVPLETYEILKKYLNDNSYLKTIWSYYDE</sequence>
<dbReference type="PRINTS" id="PR01180">
    <property type="entry name" value="ARGDCRBXLASE"/>
</dbReference>
<evidence type="ECO:0000313" key="18">
    <source>
        <dbReference type="EMBL" id="PWE21175.1"/>
    </source>
</evidence>
<accession>A0A2U2C0B2</accession>
<evidence type="ECO:0000256" key="15">
    <source>
        <dbReference type="PIRSR" id="PIRSR600183-50"/>
    </source>
</evidence>
<evidence type="ECO:0000256" key="11">
    <source>
        <dbReference type="ARBA" id="ARBA00023115"/>
    </source>
</evidence>
<evidence type="ECO:0000256" key="14">
    <source>
        <dbReference type="PIRSR" id="PIRSR001336-50"/>
    </source>
</evidence>
<evidence type="ECO:0000256" key="3">
    <source>
        <dbReference type="ARBA" id="ARBA00002257"/>
    </source>
</evidence>
<keyword evidence="8" id="KW-0460">Magnesium</keyword>
<keyword evidence="6" id="KW-0479">Metal-binding</keyword>
<dbReference type="PANTHER" id="PTHR43295:SF9">
    <property type="entry name" value="BIOSYNTHETIC ARGININE DECARBOXYLASE"/>
    <property type="match status" value="1"/>
</dbReference>
<dbReference type="PIRSF" id="PIRSF001336">
    <property type="entry name" value="Arg_decrbxlase"/>
    <property type="match status" value="1"/>
</dbReference>
<evidence type="ECO:0000259" key="17">
    <source>
        <dbReference type="Pfam" id="PF17810"/>
    </source>
</evidence>
<proteinExistence type="inferred from homology"/>
<dbReference type="Pfam" id="PF17810">
    <property type="entry name" value="Arg_decarb_HB"/>
    <property type="match status" value="1"/>
</dbReference>
<dbReference type="Gene3D" id="3.20.20.10">
    <property type="entry name" value="Alanine racemase"/>
    <property type="match status" value="1"/>
</dbReference>
<organism evidence="18 19">
    <name type="scientific">Aliarcobacter skirrowii</name>
    <dbReference type="NCBI Taxonomy" id="28200"/>
    <lineage>
        <taxon>Bacteria</taxon>
        <taxon>Pseudomonadati</taxon>
        <taxon>Campylobacterota</taxon>
        <taxon>Epsilonproteobacteria</taxon>
        <taxon>Campylobacterales</taxon>
        <taxon>Arcobacteraceae</taxon>
        <taxon>Aliarcobacter</taxon>
    </lineage>
</organism>
<dbReference type="STRING" id="28200.GCA_001572935_01910"/>
<dbReference type="NCBIfam" id="NF003763">
    <property type="entry name" value="PRK05354.1"/>
    <property type="match status" value="1"/>
</dbReference>
<evidence type="ECO:0000256" key="8">
    <source>
        <dbReference type="ARBA" id="ARBA00022842"/>
    </source>
</evidence>
<comment type="cofactor">
    <cofactor evidence="2">
        <name>Mg(2+)</name>
        <dbReference type="ChEBI" id="CHEBI:18420"/>
    </cofactor>
</comment>
<keyword evidence="7" id="KW-0210">Decarboxylase</keyword>
<protein>
    <recommendedName>
        <fullName evidence="5 13">Arginine decarboxylase</fullName>
        <ecNumber evidence="5 13">4.1.1.19</ecNumber>
    </recommendedName>
</protein>
<feature type="domain" description="Orn/DAP/Arg decarboxylase 2 N-terminal" evidence="16">
    <location>
        <begin position="74"/>
        <end position="328"/>
    </location>
</feature>
<dbReference type="GO" id="GO:0033388">
    <property type="term" value="P:putrescine biosynthetic process from arginine"/>
    <property type="evidence" value="ECO:0007669"/>
    <property type="project" value="TreeGrafter"/>
</dbReference>
<evidence type="ECO:0000256" key="1">
    <source>
        <dbReference type="ARBA" id="ARBA00001933"/>
    </source>
</evidence>
<dbReference type="InterPro" id="IPR022657">
    <property type="entry name" value="De-COase2_CS"/>
</dbReference>
<reference evidence="18 19" key="1">
    <citation type="submission" date="2018-05" db="EMBL/GenBank/DDBJ databases">
        <title>Antimicrobial susceptibility testing and genomic analysis of Arcobacter skirrowii strains and one Arcobacter butzleri isolated from German poultry farms.</title>
        <authorList>
            <person name="Haenel I."/>
            <person name="Hotzel H."/>
            <person name="Tomaso H."/>
            <person name="Busch A."/>
        </authorList>
    </citation>
    <scope>NUCLEOTIDE SEQUENCE [LARGE SCALE GENOMIC DNA]</scope>
    <source>
        <strain evidence="19">v</strain>
    </source>
</reference>
<evidence type="ECO:0000256" key="2">
    <source>
        <dbReference type="ARBA" id="ARBA00001946"/>
    </source>
</evidence>
<name>A0A2U2C0B2_9BACT</name>
<dbReference type="InterPro" id="IPR029066">
    <property type="entry name" value="PLP-binding_barrel"/>
</dbReference>
<dbReference type="PROSITE" id="PS00878">
    <property type="entry name" value="ODR_DC_2_1"/>
    <property type="match status" value="1"/>
</dbReference>